<evidence type="ECO:0000256" key="1">
    <source>
        <dbReference type="SAM" id="SignalP"/>
    </source>
</evidence>
<feature type="chain" id="PRO_5012544671" evidence="1">
    <location>
        <begin position="19"/>
        <end position="204"/>
    </location>
</feature>
<feature type="signal peptide" evidence="1">
    <location>
        <begin position="1"/>
        <end position="18"/>
    </location>
</feature>
<reference evidence="3" key="1">
    <citation type="submission" date="2016-11" db="EMBL/GenBank/DDBJ databases">
        <authorList>
            <person name="Varghese N."/>
            <person name="Submissions S."/>
        </authorList>
    </citation>
    <scope>NUCLEOTIDE SEQUENCE [LARGE SCALE GENOMIC DNA]</scope>
    <source>
        <strain evidence="3">DSM 29326</strain>
    </source>
</reference>
<accession>A0A1M4V5B2</accession>
<gene>
    <name evidence="2" type="ORF">SAMN05444339_101953</name>
</gene>
<dbReference type="OrthoDB" id="7651719at2"/>
<evidence type="ECO:0000313" key="3">
    <source>
        <dbReference type="Proteomes" id="UP000183987"/>
    </source>
</evidence>
<name>A0A1M4V5B2_LOKAT</name>
<evidence type="ECO:0000313" key="2">
    <source>
        <dbReference type="EMBL" id="SHE64135.1"/>
    </source>
</evidence>
<protein>
    <submittedName>
        <fullName evidence="2">Uncharacterized protein</fullName>
    </submittedName>
</protein>
<dbReference type="Proteomes" id="UP000183987">
    <property type="component" value="Unassembled WGS sequence"/>
</dbReference>
<dbReference type="AlphaFoldDB" id="A0A1M4V5B2"/>
<proteinExistence type="predicted"/>
<keyword evidence="1" id="KW-0732">Signal</keyword>
<sequence>MLKTFLFPMALLGHAASADVCQSTVESIALQIDTETLTVSPAPTTRRERLLNFPARSFDWLTGDQRSCTSEEVFAFISEIEPVDDMCLQYTDAETGFVLVPGARNFRGRCTGGGVCTKVNGTKDALTHATGAVVGTVLGTGDSTLSKVTHSSGAVLLSGSHASITSALGTAATSAAGVVSAPVAIGAAAATAVAVGGAVWVCSE</sequence>
<keyword evidence="3" id="KW-1185">Reference proteome</keyword>
<dbReference type="RefSeq" id="WP_072855986.1">
    <property type="nucleotide sequence ID" value="NZ_FQUE01000001.1"/>
</dbReference>
<organism evidence="2 3">
    <name type="scientific">Loktanella atrilutea</name>
    <dbReference type="NCBI Taxonomy" id="366533"/>
    <lineage>
        <taxon>Bacteria</taxon>
        <taxon>Pseudomonadati</taxon>
        <taxon>Pseudomonadota</taxon>
        <taxon>Alphaproteobacteria</taxon>
        <taxon>Rhodobacterales</taxon>
        <taxon>Roseobacteraceae</taxon>
        <taxon>Loktanella</taxon>
    </lineage>
</organism>
<dbReference type="EMBL" id="FQUE01000001">
    <property type="protein sequence ID" value="SHE64135.1"/>
    <property type="molecule type" value="Genomic_DNA"/>
</dbReference>